<dbReference type="Gene3D" id="3.90.1640.10">
    <property type="entry name" value="inorganic pyrophosphatase (n-terminal core)"/>
    <property type="match status" value="1"/>
</dbReference>
<evidence type="ECO:0000313" key="2">
    <source>
        <dbReference type="EMBL" id="GAP92259.1"/>
    </source>
</evidence>
<evidence type="ECO:0000259" key="1">
    <source>
        <dbReference type="Pfam" id="PF01368"/>
    </source>
</evidence>
<evidence type="ECO:0000313" key="3">
    <source>
        <dbReference type="Proteomes" id="UP000054516"/>
    </source>
</evidence>
<protein>
    <recommendedName>
        <fullName evidence="1">DDH domain-containing protein</fullName>
    </recommendedName>
</protein>
<keyword evidence="3" id="KW-1185">Reference proteome</keyword>
<dbReference type="InterPro" id="IPR001667">
    <property type="entry name" value="DDH_dom"/>
</dbReference>
<dbReference type="SUPFAM" id="SSF64182">
    <property type="entry name" value="DHH phosphoesterases"/>
    <property type="match status" value="1"/>
</dbReference>
<dbReference type="OMA" id="LMIRECY"/>
<dbReference type="Pfam" id="PF01368">
    <property type="entry name" value="DHH"/>
    <property type="match status" value="1"/>
</dbReference>
<gene>
    <name evidence="2" type="ORF">SAMD00023353_7600010</name>
</gene>
<dbReference type="Proteomes" id="UP000054516">
    <property type="component" value="Unassembled WGS sequence"/>
</dbReference>
<proteinExistence type="predicted"/>
<organism evidence="2">
    <name type="scientific">Rosellinia necatrix</name>
    <name type="common">White root-rot fungus</name>
    <dbReference type="NCBI Taxonomy" id="77044"/>
    <lineage>
        <taxon>Eukaryota</taxon>
        <taxon>Fungi</taxon>
        <taxon>Dikarya</taxon>
        <taxon>Ascomycota</taxon>
        <taxon>Pezizomycotina</taxon>
        <taxon>Sordariomycetes</taxon>
        <taxon>Xylariomycetidae</taxon>
        <taxon>Xylariales</taxon>
        <taxon>Xylariaceae</taxon>
        <taxon>Rosellinia</taxon>
    </lineage>
</organism>
<name>A0A1W2TUJ4_ROSNE</name>
<accession>A0A1W2TUJ4</accession>
<feature type="domain" description="DDH" evidence="1">
    <location>
        <begin position="282"/>
        <end position="402"/>
    </location>
</feature>
<dbReference type="OrthoDB" id="5221199at2759"/>
<dbReference type="EMBL" id="DF977521">
    <property type="protein sequence ID" value="GAP92259.1"/>
    <property type="molecule type" value="Genomic_DNA"/>
</dbReference>
<dbReference type="AlphaFoldDB" id="A0A1W2TUJ4"/>
<dbReference type="InterPro" id="IPR038763">
    <property type="entry name" value="DHH_sf"/>
</dbReference>
<sequence>MLFYDRVLDLYINDKPLLISSKVQQAAFKVGVSLRWNSNGYVRGVSSDEVKLLSQELGLVMLSVQDFMHLAQREPRVASNEFAEWLSDSFFLSPHGRMLDSGERELEIPASRPGWFDINNIADSGLPSDISPTPTAGKWKFWSLEDPGFKSTAVRGFVTSSGTCSLDLGIPHYARHPGLMIRECYRKKPYVNKHPLDRIWVEYEAVTLLRHDDEIRDFFRGLDLDKIISSADQDEFLATRNNERLCDLKGKQRLSLGDYDGLRVVSFATIANTLSEVPSSNTIYVTGHKHPDADAVVSSVFEAARKSIAQKTSCVAWVERVPYVVRQLLGQKICDDLCRMPKFGRTHDVVLVDCHTLDEGHDYQVKSVIDHHIISSTYPYFVAVSQEVSWSSTIQVYVKFLGSGLDLDQPSAKILLEATLLEAEPQLVKKMSRLDNLAFHRLITLAGESRGYPELMEMLIGDPDTTDRFMEDYKQTLYGFAVIKAKAITCFKARAEANNVEKRLPLTVVKQVAYNPSFDGVARETIGLYFNEDFYDKGFRAAIQLAVQKACEAFHGIDHVVANGNQVDVTNVAHQTPRLLLGPLLESIVAEHLRFFYSDRIGMYISCGFYNHNTGPNFSGADKPTCAISFYDVQELLHGTSTSFLSLQQYWELYEECTALGDAVMLKSLRDKKYVELLDTIVRASDTRDYKYLISVCSKYD</sequence>
<reference evidence="2" key="1">
    <citation type="submission" date="2016-03" db="EMBL/GenBank/DDBJ databases">
        <title>Draft genome sequence of Rosellinia necatrix.</title>
        <authorList>
            <person name="Kanematsu S."/>
        </authorList>
    </citation>
    <scope>NUCLEOTIDE SEQUENCE [LARGE SCALE GENOMIC DNA]</scope>
    <source>
        <strain evidence="2">W97</strain>
    </source>
</reference>